<evidence type="ECO:0000313" key="1">
    <source>
        <dbReference type="EMBL" id="MBM7129929.1"/>
    </source>
</evidence>
<evidence type="ECO:0000313" key="2">
    <source>
        <dbReference type="Proteomes" id="UP001430193"/>
    </source>
</evidence>
<sequence>MSRTDADAVSNIDRFQVHWVFGRIDEALRQRIVAFWLNEQALISADEAWRRSAEVACVLLEGEQQVIAGICTVAIQLDDDGRSYGFVRIFIRAQSRVPGLARRMIRRMAEGFRVLAREPGAPQRLVLTIENRKLARHGAQRVLGQLGFVDIGVAANGERVMERRLTP</sequence>
<proteinExistence type="predicted"/>
<organism evidence="1 2">
    <name type="scientific">Dyella mobilis</name>
    <dbReference type="NCBI Taxonomy" id="1849582"/>
    <lineage>
        <taxon>Bacteria</taxon>
        <taxon>Pseudomonadati</taxon>
        <taxon>Pseudomonadota</taxon>
        <taxon>Gammaproteobacteria</taxon>
        <taxon>Lysobacterales</taxon>
        <taxon>Rhodanobacteraceae</taxon>
        <taxon>Dyella</taxon>
    </lineage>
</organism>
<name>A0ABS2KFR0_9GAMM</name>
<accession>A0ABS2KFR0</accession>
<dbReference type="EMBL" id="JADIKF010000038">
    <property type="protein sequence ID" value="MBM7129929.1"/>
    <property type="molecule type" value="Genomic_DNA"/>
</dbReference>
<comment type="caution">
    <text evidence="1">The sequence shown here is derived from an EMBL/GenBank/DDBJ whole genome shotgun (WGS) entry which is preliminary data.</text>
</comment>
<dbReference type="SUPFAM" id="SSF55729">
    <property type="entry name" value="Acyl-CoA N-acyltransferases (Nat)"/>
    <property type="match status" value="1"/>
</dbReference>
<keyword evidence="2" id="KW-1185">Reference proteome</keyword>
<gene>
    <name evidence="1" type="ORF">ISS99_10350</name>
</gene>
<evidence type="ECO:0008006" key="3">
    <source>
        <dbReference type="Google" id="ProtNLM"/>
    </source>
</evidence>
<reference evidence="1" key="1">
    <citation type="submission" date="2020-10" db="EMBL/GenBank/DDBJ databases">
        <title>Phylogeny of dyella-like bacteria.</title>
        <authorList>
            <person name="Fu J."/>
        </authorList>
    </citation>
    <scope>NUCLEOTIDE SEQUENCE</scope>
    <source>
        <strain evidence="1">DHON07</strain>
    </source>
</reference>
<dbReference type="Proteomes" id="UP001430193">
    <property type="component" value="Unassembled WGS sequence"/>
</dbReference>
<protein>
    <recommendedName>
        <fullName evidence="3">N-acetyltransferase domain-containing protein</fullName>
    </recommendedName>
</protein>
<dbReference type="RefSeq" id="WP_204631523.1">
    <property type="nucleotide sequence ID" value="NZ_BSOC01000003.1"/>
</dbReference>
<dbReference type="InterPro" id="IPR016181">
    <property type="entry name" value="Acyl_CoA_acyltransferase"/>
</dbReference>
<dbReference type="Gene3D" id="3.40.630.30">
    <property type="match status" value="1"/>
</dbReference>